<protein>
    <submittedName>
        <fullName evidence="1">Uncharacterized protein</fullName>
    </submittedName>
</protein>
<dbReference type="AlphaFoldDB" id="A0AA38WYK1"/>
<evidence type="ECO:0000313" key="1">
    <source>
        <dbReference type="EMBL" id="KAJ9603505.1"/>
    </source>
</evidence>
<dbReference type="EMBL" id="JAPDRK010000021">
    <property type="protein sequence ID" value="KAJ9603505.1"/>
    <property type="molecule type" value="Genomic_DNA"/>
</dbReference>
<dbReference type="Proteomes" id="UP001172673">
    <property type="component" value="Unassembled WGS sequence"/>
</dbReference>
<organism evidence="1 2">
    <name type="scientific">Cladophialophora chaetospira</name>
    <dbReference type="NCBI Taxonomy" id="386627"/>
    <lineage>
        <taxon>Eukaryota</taxon>
        <taxon>Fungi</taxon>
        <taxon>Dikarya</taxon>
        <taxon>Ascomycota</taxon>
        <taxon>Pezizomycotina</taxon>
        <taxon>Eurotiomycetes</taxon>
        <taxon>Chaetothyriomycetidae</taxon>
        <taxon>Chaetothyriales</taxon>
        <taxon>Herpotrichiellaceae</taxon>
        <taxon>Cladophialophora</taxon>
    </lineage>
</organism>
<comment type="caution">
    <text evidence="1">The sequence shown here is derived from an EMBL/GenBank/DDBJ whole genome shotgun (WGS) entry which is preliminary data.</text>
</comment>
<proteinExistence type="predicted"/>
<evidence type="ECO:0000313" key="2">
    <source>
        <dbReference type="Proteomes" id="UP001172673"/>
    </source>
</evidence>
<name>A0AA38WYK1_9EURO</name>
<reference evidence="1" key="1">
    <citation type="submission" date="2022-10" db="EMBL/GenBank/DDBJ databases">
        <title>Culturing micro-colonial fungi from biological soil crusts in the Mojave desert and describing Neophaeococcomyces mojavensis, and introducing the new genera and species Taxawa tesnikishii.</title>
        <authorList>
            <person name="Kurbessoian T."/>
            <person name="Stajich J.E."/>
        </authorList>
    </citation>
    <scope>NUCLEOTIDE SEQUENCE</scope>
    <source>
        <strain evidence="1">TK_41</strain>
    </source>
</reference>
<accession>A0AA38WYK1</accession>
<gene>
    <name evidence="1" type="ORF">H2200_011691</name>
</gene>
<sequence length="337" mass="38185">MAESTHGFRTLGSEATDLGPIEPRTLLQLNNGRLPNEIISEVISKVVDGGIQISKHPTYNSDITAIRALLKTSIAIKQETLRQIYLHPLCFYITTGHDCGCKMVDLEANTRVHDIEEESKPDTRNESRPARWAQESDLTNLTVTFAETQFMSLVNQGRVVPLWDVKMLLGILEPWRWDGNRTVGQLSLPSAVSATFRPFLTRSQFIRQSFISKPQAIADKIWHDFEKWWSSTNGFSHYFFPWLWHSTSETAQMYLAQDPDPFEQKMCTIENGSMPTLEDGLYTFGCFGILHIGIGGTKEGDSDGAGVWKARTLAFKANEREKHDEYRRTLSSLIRPG</sequence>
<keyword evidence="2" id="KW-1185">Reference proteome</keyword>